<feature type="binding site" evidence="2">
    <location>
        <position position="20"/>
    </location>
    <ligand>
        <name>substrate</name>
    </ligand>
</feature>
<reference evidence="3" key="1">
    <citation type="submission" date="2023-09" db="EMBL/GenBank/DDBJ databases">
        <title>Genomes of two closely related lineages of the louse Polyplax serrata with different host specificities.</title>
        <authorList>
            <person name="Martinu J."/>
            <person name="Tarabai H."/>
            <person name="Stefka J."/>
            <person name="Hypsa V."/>
        </authorList>
    </citation>
    <scope>NUCLEOTIDE SEQUENCE [LARGE SCALE GENOMIC DNA]</scope>
    <source>
        <strain evidence="3">98ZLc_SE</strain>
    </source>
</reference>
<keyword evidence="2" id="KW-0460">Magnesium</keyword>
<keyword evidence="2" id="KW-0479">Metal-binding</keyword>
<dbReference type="PROSITE" id="PS01066">
    <property type="entry name" value="UPP_SYNTHASE"/>
    <property type="match status" value="1"/>
</dbReference>
<feature type="binding site" evidence="2">
    <location>
        <begin position="16"/>
        <end position="19"/>
    </location>
    <ligand>
        <name>substrate</name>
    </ligand>
</feature>
<evidence type="ECO:0000313" key="3">
    <source>
        <dbReference type="EMBL" id="WWR11432.1"/>
    </source>
</evidence>
<keyword evidence="4" id="KW-1185">Reference proteome</keyword>
<protein>
    <recommendedName>
        <fullName evidence="2">Ditrans,polycis-undecaprenyl-diphosphate synthase ((2E,6E)-farnesyl-diphosphate specific)</fullName>
        <ecNumber evidence="2">2.5.1.31</ecNumber>
    </recommendedName>
    <alternativeName>
        <fullName evidence="2">Ditrans,polycis-undecaprenylcistransferase</fullName>
    </alternativeName>
    <alternativeName>
        <fullName evidence="2">Undecaprenyl diphosphate synthase</fullName>
        <shortName evidence="2">UDS</shortName>
    </alternativeName>
    <alternativeName>
        <fullName evidence="2">Undecaprenyl pyrophosphate synthase</fullName>
        <shortName evidence="2">UPP synthase</shortName>
    </alternativeName>
</protein>
<sequence>MKIKNLPKHVAIVMDGNGRWARNHGLARVDGYKYGINVIKNIIFYSLNHCIPILSLFTFSKENWRRPKEEIESLMQLFISVLDREIDDLNNHNVSLRFLGECKKLPNPLKDRIRKTEYITRDNKKLILNIVVNYSGRWDLFQTVKNITRLVALGKINYKLINKSLVSKFLCTYPLPDPDLFIRTSGEKRISNFFLWQLAYTELYFTDVLWPDFTIKDFEKALKDFSLRNRRYGNI</sequence>
<dbReference type="Pfam" id="PF01255">
    <property type="entry name" value="Prenyltransf"/>
    <property type="match status" value="1"/>
</dbReference>
<dbReference type="PANTHER" id="PTHR10291">
    <property type="entry name" value="DEHYDRODOLICHYL DIPHOSPHATE SYNTHASE FAMILY MEMBER"/>
    <property type="match status" value="1"/>
</dbReference>
<keyword evidence="2" id="KW-0133">Cell shape</keyword>
<feature type="binding site" evidence="2">
    <location>
        <position position="64"/>
    </location>
    <ligand>
        <name>substrate</name>
    </ligand>
</feature>
<dbReference type="Proteomes" id="UP001368618">
    <property type="component" value="Chromosome"/>
</dbReference>
<feature type="binding site" evidence="2">
    <location>
        <position position="66"/>
    </location>
    <ligand>
        <name>substrate</name>
    </ligand>
</feature>
<dbReference type="InterPro" id="IPR018520">
    <property type="entry name" value="UPP_synth-like_CS"/>
</dbReference>
<keyword evidence="1 2" id="KW-0808">Transferase</keyword>
<dbReference type="GO" id="GO:0016740">
    <property type="term" value="F:transferase activity"/>
    <property type="evidence" value="ECO:0007669"/>
    <property type="project" value="UniProtKB-KW"/>
</dbReference>
<comment type="function">
    <text evidence="2">Catalyzes the sequential condensation of isopentenyl diphosphate (IPP) with (2E,6E)-farnesyl diphosphate (E,E-FPP) to yield (2Z,6Z,10Z,14Z,18Z,22Z,26Z,30Z,34E,38E)-undecaprenyl diphosphate (di-trans,octa-cis-UPP). UPP is the precursor of glycosyl carrier lipid in the biosynthesis of bacterial cell wall polysaccharide components such as peptidoglycan and lipopolysaccharide.</text>
</comment>
<dbReference type="EMBL" id="CP135137">
    <property type="protein sequence ID" value="WWR11432.1"/>
    <property type="molecule type" value="Genomic_DNA"/>
</dbReference>
<evidence type="ECO:0000256" key="1">
    <source>
        <dbReference type="ARBA" id="ARBA00022679"/>
    </source>
</evidence>
<dbReference type="InterPro" id="IPR001441">
    <property type="entry name" value="UPP_synth-like"/>
</dbReference>
<feature type="binding site" evidence="2">
    <location>
        <begin position="60"/>
        <end position="62"/>
    </location>
    <ligand>
        <name>substrate</name>
    </ligand>
</feature>
<feature type="active site" evidence="2">
    <location>
        <position position="15"/>
    </location>
</feature>
<comment type="subunit">
    <text evidence="2">Homodimer.</text>
</comment>
<comment type="cofactor">
    <cofactor evidence="2">
        <name>Mg(2+)</name>
        <dbReference type="ChEBI" id="CHEBI:18420"/>
    </cofactor>
    <text evidence="2">Binds 2 magnesium ions per subunit.</text>
</comment>
<comment type="catalytic activity">
    <reaction evidence="2">
        <text>8 isopentenyl diphosphate + (2E,6E)-farnesyl diphosphate = di-trans,octa-cis-undecaprenyl diphosphate + 8 diphosphate</text>
        <dbReference type="Rhea" id="RHEA:27551"/>
        <dbReference type="ChEBI" id="CHEBI:33019"/>
        <dbReference type="ChEBI" id="CHEBI:58405"/>
        <dbReference type="ChEBI" id="CHEBI:128769"/>
        <dbReference type="ChEBI" id="CHEBI:175763"/>
        <dbReference type="EC" id="2.5.1.31"/>
    </reaction>
</comment>
<dbReference type="EC" id="2.5.1.31" evidence="2"/>
<dbReference type="CDD" id="cd00475">
    <property type="entry name" value="Cis_IPPS"/>
    <property type="match status" value="1"/>
</dbReference>
<comment type="similarity">
    <text evidence="2">Belongs to the UPP synthase family.</text>
</comment>
<evidence type="ECO:0000313" key="4">
    <source>
        <dbReference type="Proteomes" id="UP001368618"/>
    </source>
</evidence>
<feature type="active site" description="Proton acceptor" evidence="2">
    <location>
        <position position="63"/>
    </location>
</feature>
<dbReference type="SUPFAM" id="SSF64005">
    <property type="entry name" value="Undecaprenyl diphosphate synthase"/>
    <property type="match status" value="1"/>
</dbReference>
<keyword evidence="2" id="KW-0573">Peptidoglycan synthesis</keyword>
<feature type="binding site" evidence="2">
    <location>
        <position position="183"/>
    </location>
    <ligand>
        <name>substrate</name>
    </ligand>
</feature>
<comment type="caution">
    <text evidence="2">Lacks conserved residue(s) required for the propagation of feature annotation.</text>
</comment>
<dbReference type="NCBIfam" id="TIGR00055">
    <property type="entry name" value="uppS"/>
    <property type="match status" value="1"/>
</dbReference>
<feature type="binding site" evidence="2">
    <location>
        <position position="15"/>
    </location>
    <ligand>
        <name>Mg(2+)</name>
        <dbReference type="ChEBI" id="CHEBI:18420"/>
    </ligand>
</feature>
<feature type="binding site" evidence="2">
    <location>
        <position position="28"/>
    </location>
    <ligand>
        <name>substrate</name>
    </ligand>
</feature>
<dbReference type="HAMAP" id="MF_01139">
    <property type="entry name" value="ISPT"/>
    <property type="match status" value="1"/>
</dbReference>
<dbReference type="InterPro" id="IPR036424">
    <property type="entry name" value="UPP_synth-like_sf"/>
</dbReference>
<organism evidence="3 4">
    <name type="scientific">Candidatus Legionella polyplacis</name>
    <dbReference type="NCBI Taxonomy" id="2005262"/>
    <lineage>
        <taxon>Bacteria</taxon>
        <taxon>Pseudomonadati</taxon>
        <taxon>Pseudomonadota</taxon>
        <taxon>Gammaproteobacteria</taxon>
        <taxon>Legionellales</taxon>
        <taxon>Legionellaceae</taxon>
        <taxon>Legionella</taxon>
    </lineage>
</organism>
<evidence type="ECO:0000256" key="2">
    <source>
        <dbReference type="HAMAP-Rule" id="MF_01139"/>
    </source>
</evidence>
<feature type="binding site" evidence="2">
    <location>
        <position position="202"/>
    </location>
    <ligand>
        <name>Mg(2+)</name>
        <dbReference type="ChEBI" id="CHEBI:18420"/>
    </ligand>
</feature>
<proteinExistence type="inferred from homology"/>
<feature type="binding site" evidence="2">
    <location>
        <begin position="189"/>
        <end position="191"/>
    </location>
    <ligand>
        <name>substrate</name>
    </ligand>
</feature>
<keyword evidence="2" id="KW-0961">Cell wall biogenesis/degradation</keyword>
<name>A0ABZ2GVE6_9GAMM</name>
<accession>A0ABZ2GVE6</accession>
<dbReference type="Gene3D" id="3.40.1180.10">
    <property type="entry name" value="Decaprenyl diphosphate synthase-like"/>
    <property type="match status" value="1"/>
</dbReference>
<dbReference type="PANTHER" id="PTHR10291:SF0">
    <property type="entry name" value="DEHYDRODOLICHYL DIPHOSPHATE SYNTHASE 2"/>
    <property type="match status" value="1"/>
</dbReference>
<gene>
    <name evidence="2 3" type="primary">uppS</name>
    <name evidence="3" type="ORF">RQL39_01915</name>
</gene>